<dbReference type="RefSeq" id="XP_033520603.1">
    <property type="nucleotide sequence ID" value="XM_033671749.1"/>
</dbReference>
<accession>A0A6A6A6G4</accession>
<dbReference type="AlphaFoldDB" id="A0A6A6A6G4"/>
<feature type="compositionally biased region" description="Basic and acidic residues" evidence="1">
    <location>
        <begin position="219"/>
        <end position="233"/>
    </location>
</feature>
<dbReference type="GeneID" id="54412181"/>
<feature type="compositionally biased region" description="Low complexity" evidence="1">
    <location>
        <begin position="367"/>
        <end position="404"/>
    </location>
</feature>
<dbReference type="EMBL" id="ML977514">
    <property type="protein sequence ID" value="KAF2126211.1"/>
    <property type="molecule type" value="Genomic_DNA"/>
</dbReference>
<organism evidence="2 3">
    <name type="scientific">Dothidotthia symphoricarpi CBS 119687</name>
    <dbReference type="NCBI Taxonomy" id="1392245"/>
    <lineage>
        <taxon>Eukaryota</taxon>
        <taxon>Fungi</taxon>
        <taxon>Dikarya</taxon>
        <taxon>Ascomycota</taxon>
        <taxon>Pezizomycotina</taxon>
        <taxon>Dothideomycetes</taxon>
        <taxon>Pleosporomycetidae</taxon>
        <taxon>Pleosporales</taxon>
        <taxon>Dothidotthiaceae</taxon>
        <taxon>Dothidotthia</taxon>
    </lineage>
</organism>
<evidence type="ECO:0000256" key="1">
    <source>
        <dbReference type="SAM" id="MobiDB-lite"/>
    </source>
</evidence>
<feature type="compositionally biased region" description="Polar residues" evidence="1">
    <location>
        <begin position="236"/>
        <end position="257"/>
    </location>
</feature>
<feature type="compositionally biased region" description="Basic and acidic residues" evidence="1">
    <location>
        <begin position="417"/>
        <end position="428"/>
    </location>
</feature>
<keyword evidence="3" id="KW-1185">Reference proteome</keyword>
<feature type="compositionally biased region" description="Basic and acidic residues" evidence="1">
    <location>
        <begin position="27"/>
        <end position="36"/>
    </location>
</feature>
<feature type="region of interest" description="Disordered" evidence="1">
    <location>
        <begin position="281"/>
        <end position="311"/>
    </location>
</feature>
<feature type="compositionally biased region" description="Acidic residues" evidence="1">
    <location>
        <begin position="291"/>
        <end position="304"/>
    </location>
</feature>
<dbReference type="GO" id="GO:0006364">
    <property type="term" value="P:rRNA processing"/>
    <property type="evidence" value="ECO:0007669"/>
    <property type="project" value="InterPro"/>
</dbReference>
<protein>
    <submittedName>
        <fullName evidence="2">Uncharacterized protein</fullName>
    </submittedName>
</protein>
<dbReference type="InterPro" id="IPR013268">
    <property type="entry name" value="UTP16"/>
</dbReference>
<name>A0A6A6A6G4_9PLEO</name>
<feature type="compositionally biased region" description="Polar residues" evidence="1">
    <location>
        <begin position="166"/>
        <end position="184"/>
    </location>
</feature>
<gene>
    <name evidence="2" type="ORF">P153DRAFT_399664</name>
</gene>
<evidence type="ECO:0000313" key="3">
    <source>
        <dbReference type="Proteomes" id="UP000799771"/>
    </source>
</evidence>
<dbReference type="Proteomes" id="UP000799771">
    <property type="component" value="Unassembled WGS sequence"/>
</dbReference>
<feature type="region of interest" description="Disordered" evidence="1">
    <location>
        <begin position="1"/>
        <end position="268"/>
    </location>
</feature>
<reference evidence="2" key="1">
    <citation type="journal article" date="2020" name="Stud. Mycol.">
        <title>101 Dothideomycetes genomes: a test case for predicting lifestyles and emergence of pathogens.</title>
        <authorList>
            <person name="Haridas S."/>
            <person name="Albert R."/>
            <person name="Binder M."/>
            <person name="Bloem J."/>
            <person name="Labutti K."/>
            <person name="Salamov A."/>
            <person name="Andreopoulos B."/>
            <person name="Baker S."/>
            <person name="Barry K."/>
            <person name="Bills G."/>
            <person name="Bluhm B."/>
            <person name="Cannon C."/>
            <person name="Castanera R."/>
            <person name="Culley D."/>
            <person name="Daum C."/>
            <person name="Ezra D."/>
            <person name="Gonzalez J."/>
            <person name="Henrissat B."/>
            <person name="Kuo A."/>
            <person name="Liang C."/>
            <person name="Lipzen A."/>
            <person name="Lutzoni F."/>
            <person name="Magnuson J."/>
            <person name="Mondo S."/>
            <person name="Nolan M."/>
            <person name="Ohm R."/>
            <person name="Pangilinan J."/>
            <person name="Park H.-J."/>
            <person name="Ramirez L."/>
            <person name="Alfaro M."/>
            <person name="Sun H."/>
            <person name="Tritt A."/>
            <person name="Yoshinaga Y."/>
            <person name="Zwiers L.-H."/>
            <person name="Turgeon B."/>
            <person name="Goodwin S."/>
            <person name="Spatafora J."/>
            <person name="Crous P."/>
            <person name="Grigoriev I."/>
        </authorList>
    </citation>
    <scope>NUCLEOTIDE SEQUENCE</scope>
    <source>
        <strain evidence="2">CBS 119687</strain>
    </source>
</reference>
<dbReference type="OrthoDB" id="5423707at2759"/>
<feature type="compositionally biased region" description="Basic and acidic residues" evidence="1">
    <location>
        <begin position="335"/>
        <end position="364"/>
    </location>
</feature>
<dbReference type="Pfam" id="PF08297">
    <property type="entry name" value="U3_snoRNA_assoc"/>
    <property type="match status" value="1"/>
</dbReference>
<proteinExistence type="predicted"/>
<feature type="region of interest" description="Disordered" evidence="1">
    <location>
        <begin position="323"/>
        <end position="435"/>
    </location>
</feature>
<sequence length="519" mass="56853">MFAQLFDSAKRILNPASPAQEQPEETAEPKLRRHIDITMVVTRRGAGTDTPRSETATPRSSSRKRIGKRELEGLETPTISAAKRQKKVAPQKKEIEETPEPDAPSPEVAGESSDTIDVAVPELDFSEADKLPIRRRAGSPRVVVAHKPSPPVEDSVADLHDDEEATPTQDNAFHTPEQQASSVYATPATRRKQEASPTPKVKSTKDRTPASAKKSGRKTKPDETTPRALKFVDEIPSSTQESEQTPIASQSAPTTASPLKKAHVRFGSEEPQVDLALLAALQPTPAQPEMNDGDDSASDSDEAPDVVTTASAASKLKLAEADAARARARALQVQQEKERSQRTAREQRLASERAEKLKREEKKAAKLAKALAKQTQHSSSASAQAPTTPLDPHNLPALLPDALLSAIDHARPPTPPPERHAKTDEQRRKEKLNHHIKFLERGDTLPKDVRKGKLSVAVLRGQNKVLPPKANRDSRNVREHWLKGRKVEKRKGGKANFLHSRVERRAHGGGSRGFLRGED</sequence>
<evidence type="ECO:0000313" key="2">
    <source>
        <dbReference type="EMBL" id="KAF2126211.1"/>
    </source>
</evidence>
<dbReference type="GO" id="GO:0030515">
    <property type="term" value="F:snoRNA binding"/>
    <property type="evidence" value="ECO:0007669"/>
    <property type="project" value="InterPro"/>
</dbReference>